<evidence type="ECO:0000313" key="3">
    <source>
        <dbReference type="EMBL" id="MPM68963.1"/>
    </source>
</evidence>
<reference evidence="3" key="1">
    <citation type="submission" date="2019-08" db="EMBL/GenBank/DDBJ databases">
        <authorList>
            <person name="Kucharzyk K."/>
            <person name="Murdoch R.W."/>
            <person name="Higgins S."/>
            <person name="Loffler F."/>
        </authorList>
    </citation>
    <scope>NUCLEOTIDE SEQUENCE</scope>
</reference>
<dbReference type="CDD" id="cd00093">
    <property type="entry name" value="HTH_XRE"/>
    <property type="match status" value="1"/>
</dbReference>
<dbReference type="InterPro" id="IPR001387">
    <property type="entry name" value="Cro/C1-type_HTH"/>
</dbReference>
<dbReference type="GO" id="GO:0003677">
    <property type="term" value="F:DNA binding"/>
    <property type="evidence" value="ECO:0007669"/>
    <property type="project" value="UniProtKB-KW"/>
</dbReference>
<sequence length="193" mass="21662">MDCQKVGGIILALRKENGFTQKELADKLGVSDKAVSKWERGLGCPDISLLSTLSDTLGVNISEMLSGNLGANDINGGNMKRLKFYVCKNCGNIVTATESFDGSCCGRKFNALEAKPADTFHQFKTEIVDDEYYLTMNHEMTKEHYISFVAYVTCDRVLFVKLYPEQNAELHFPRMRGGKFYFYCSKDGLFALK</sequence>
<dbReference type="SMART" id="SM00530">
    <property type="entry name" value="HTH_XRE"/>
    <property type="match status" value="1"/>
</dbReference>
<dbReference type="InterPro" id="IPR010982">
    <property type="entry name" value="Lambda_DNA-bd_dom_sf"/>
</dbReference>
<accession>A0A645C0V6</accession>
<keyword evidence="1" id="KW-0238">DNA-binding</keyword>
<gene>
    <name evidence="3" type="ORF">SDC9_115900</name>
</gene>
<dbReference type="Gene3D" id="1.10.260.40">
    <property type="entry name" value="lambda repressor-like DNA-binding domains"/>
    <property type="match status" value="1"/>
</dbReference>
<organism evidence="3">
    <name type="scientific">bioreactor metagenome</name>
    <dbReference type="NCBI Taxonomy" id="1076179"/>
    <lineage>
        <taxon>unclassified sequences</taxon>
        <taxon>metagenomes</taxon>
        <taxon>ecological metagenomes</taxon>
    </lineage>
</organism>
<dbReference type="PROSITE" id="PS50943">
    <property type="entry name" value="HTH_CROC1"/>
    <property type="match status" value="1"/>
</dbReference>
<feature type="domain" description="HTH cro/C1-type" evidence="2">
    <location>
        <begin position="10"/>
        <end position="64"/>
    </location>
</feature>
<evidence type="ECO:0000256" key="1">
    <source>
        <dbReference type="ARBA" id="ARBA00023125"/>
    </source>
</evidence>
<dbReference type="GO" id="GO:0016491">
    <property type="term" value="F:oxidoreductase activity"/>
    <property type="evidence" value="ECO:0007669"/>
    <property type="project" value="InterPro"/>
</dbReference>
<dbReference type="Pfam" id="PF01381">
    <property type="entry name" value="HTH_3"/>
    <property type="match status" value="1"/>
</dbReference>
<dbReference type="EMBL" id="VSSQ01022567">
    <property type="protein sequence ID" value="MPM68963.1"/>
    <property type="molecule type" value="Genomic_DNA"/>
</dbReference>
<dbReference type="Gene3D" id="2.60.40.730">
    <property type="entry name" value="SOR catalytic domain"/>
    <property type="match status" value="1"/>
</dbReference>
<dbReference type="GO" id="GO:0005506">
    <property type="term" value="F:iron ion binding"/>
    <property type="evidence" value="ECO:0007669"/>
    <property type="project" value="InterPro"/>
</dbReference>
<dbReference type="InterPro" id="IPR036073">
    <property type="entry name" value="Desulfoferrodoxin_Fe-bd_dom_sf"/>
</dbReference>
<comment type="caution">
    <text evidence="3">The sequence shown here is derived from an EMBL/GenBank/DDBJ whole genome shotgun (WGS) entry which is preliminary data.</text>
</comment>
<proteinExistence type="predicted"/>
<dbReference type="AlphaFoldDB" id="A0A645C0V6"/>
<evidence type="ECO:0000259" key="2">
    <source>
        <dbReference type="PROSITE" id="PS50943"/>
    </source>
</evidence>
<dbReference type="PANTHER" id="PTHR46558">
    <property type="entry name" value="TRACRIPTIONAL REGULATORY PROTEIN-RELATED-RELATED"/>
    <property type="match status" value="1"/>
</dbReference>
<dbReference type="PANTHER" id="PTHR46558:SF11">
    <property type="entry name" value="HTH-TYPE TRANSCRIPTIONAL REGULATOR XRE"/>
    <property type="match status" value="1"/>
</dbReference>
<dbReference type="SUPFAM" id="SSF47413">
    <property type="entry name" value="lambda repressor-like DNA-binding domains"/>
    <property type="match status" value="1"/>
</dbReference>
<protein>
    <recommendedName>
        <fullName evidence="2">HTH cro/C1-type domain-containing protein</fullName>
    </recommendedName>
</protein>
<name>A0A645C0V6_9ZZZZ</name>
<dbReference type="SUPFAM" id="SSF49367">
    <property type="entry name" value="Superoxide reductase-like"/>
    <property type="match status" value="1"/>
</dbReference>